<gene>
    <name evidence="2" type="ORF">SAMN04489711_104162</name>
</gene>
<dbReference type="Pfam" id="PF13166">
    <property type="entry name" value="AAA_13"/>
    <property type="match status" value="1"/>
</dbReference>
<organism evidence="2 3">
    <name type="scientific">Paracidovorax wautersii</name>
    <dbReference type="NCBI Taxonomy" id="1177982"/>
    <lineage>
        <taxon>Bacteria</taxon>
        <taxon>Pseudomonadati</taxon>
        <taxon>Pseudomonadota</taxon>
        <taxon>Betaproteobacteria</taxon>
        <taxon>Burkholderiales</taxon>
        <taxon>Comamonadaceae</taxon>
        <taxon>Paracidovorax</taxon>
    </lineage>
</organism>
<evidence type="ECO:0000313" key="3">
    <source>
        <dbReference type="Proteomes" id="UP000199119"/>
    </source>
</evidence>
<protein>
    <submittedName>
        <fullName evidence="2">AAA domain-containing protein</fullName>
    </submittedName>
</protein>
<dbReference type="STRING" id="1177982.SAMN04489711_104162"/>
<evidence type="ECO:0000259" key="1">
    <source>
        <dbReference type="Pfam" id="PF13166"/>
    </source>
</evidence>
<dbReference type="PANTHER" id="PTHR32182">
    <property type="entry name" value="DNA REPLICATION AND REPAIR PROTEIN RECF"/>
    <property type="match status" value="1"/>
</dbReference>
<dbReference type="CDD" id="cd00267">
    <property type="entry name" value="ABC_ATPase"/>
    <property type="match status" value="1"/>
</dbReference>
<dbReference type="InterPro" id="IPR027417">
    <property type="entry name" value="P-loop_NTPase"/>
</dbReference>
<keyword evidence="3" id="KW-1185">Reference proteome</keyword>
<name>A0A1I2CMY3_9BURK</name>
<feature type="domain" description="Protein CR006 P-loop" evidence="1">
    <location>
        <begin position="7"/>
        <end position="610"/>
    </location>
</feature>
<dbReference type="Gene3D" id="3.40.50.300">
    <property type="entry name" value="P-loop containing nucleotide triphosphate hydrolases"/>
    <property type="match status" value="1"/>
</dbReference>
<evidence type="ECO:0000313" key="2">
    <source>
        <dbReference type="EMBL" id="SFE69153.1"/>
    </source>
</evidence>
<dbReference type="SUPFAM" id="SSF52540">
    <property type="entry name" value="P-loop containing nucleoside triphosphate hydrolases"/>
    <property type="match status" value="1"/>
</dbReference>
<reference evidence="3" key="1">
    <citation type="submission" date="2016-10" db="EMBL/GenBank/DDBJ databases">
        <authorList>
            <person name="Varghese N."/>
            <person name="Submissions S."/>
        </authorList>
    </citation>
    <scope>NUCLEOTIDE SEQUENCE [LARGE SCALE GENOMIC DNA]</scope>
    <source>
        <strain evidence="3">DSM 27981</strain>
    </source>
</reference>
<dbReference type="RefSeq" id="WP_175518456.1">
    <property type="nucleotide sequence ID" value="NZ_FONX01000004.1"/>
</dbReference>
<dbReference type="Proteomes" id="UP000199119">
    <property type="component" value="Unassembled WGS sequence"/>
</dbReference>
<dbReference type="GO" id="GO:0006302">
    <property type="term" value="P:double-strand break repair"/>
    <property type="evidence" value="ECO:0007669"/>
    <property type="project" value="TreeGrafter"/>
</dbReference>
<proteinExistence type="predicted"/>
<dbReference type="EMBL" id="FONX01000004">
    <property type="protein sequence ID" value="SFE69153.1"/>
    <property type="molecule type" value="Genomic_DNA"/>
</dbReference>
<dbReference type="InterPro" id="IPR026866">
    <property type="entry name" value="CR006_AAA"/>
</dbReference>
<dbReference type="GO" id="GO:0000731">
    <property type="term" value="P:DNA synthesis involved in DNA repair"/>
    <property type="evidence" value="ECO:0007669"/>
    <property type="project" value="TreeGrafter"/>
</dbReference>
<dbReference type="PANTHER" id="PTHR32182:SF0">
    <property type="entry name" value="DNA REPLICATION AND REPAIR PROTEIN RECF"/>
    <property type="match status" value="1"/>
</dbReference>
<sequence>MADGLTVVYGYNGVGKSGYTRALKKACRARNVEEILPNVYVQGQADATASATIDWLEGGAEKSDGWAANKASPPALSQISVFDAHCARVFVDSQAKVLFVPGGLEVMHGLAEAMKTIQDQLELERAAGRFDLNQLATLAGEHVVGREIAKLSRQSKPQEFEALAKLSEQEALELAALRKLFSDQDPAKQAASIRRLITRMSTLTGELIERTAPLQDDAIEQLRQALVALIAAEAASKLAAEKLQADGAKVAGTGSEPWEVLLRSAMDFVAKAAYPGSPFPGPEDGAHCVLCQQPLSDEAAARLKSFVEFLENDAQRKFKEQRETAGRLYLAIKTLNFGTFPSDTALLEELAEAQPDLVAGLKAFAQALQARKTRVEAMAPERRLEPLEALPEAPFAAIEAWVNARATEANTLEKAMTPEERAAKLKLLADLDARERLGPLLQKVSEAIVWHRREHAFGEAIKSCGTTAVTRKTTDLYDAHVTEELRTAFVKELEALGIRGQPVTLEMTGQKGARVQQLKLGTMPRFAKAKLSSILSEGEQRVVALALFLAEIGIEPGRSGIIFDDPVSSLDHMRRERIARRLVLEAKKRQVIVFTHDLAFALALTDFAEDQGVKFAHRHLAATTKRKGLSSDDLPFEGKKLKNRVGDLRAMATNAKKLLETDGNVEGYNDLVRNGYRRLRDTWEQLVEDVLLQSTVRRYRVSVETTRLKSVSVDDTDASAVYNGMTRCSKFTHEGGAEAPPALPEPAEFAADVEELAAYAKTVEDRAKATEARRKLAGLGA</sequence>
<dbReference type="AlphaFoldDB" id="A0A1I2CMY3"/>
<accession>A0A1I2CMY3</accession>